<sequence length="63" mass="5719">MSISAIAAAPVMAGGGASKSASATSKAPDGDGDKGVEPAKGGATATTGGSPLSQLKSGAPVYG</sequence>
<name>A0A0D8HL32_9ACTN</name>
<reference evidence="2 3" key="1">
    <citation type="submission" date="2015-01" db="EMBL/GenBank/DDBJ databases">
        <title>Draft genome of the acidophilic iron oxidizer Acidithrix ferrooxidans strain Py-F3.</title>
        <authorList>
            <person name="Poehlein A."/>
            <person name="Eisen S."/>
            <person name="Schloemann M."/>
            <person name="Johnson B.D."/>
            <person name="Daniel R."/>
            <person name="Muehling M."/>
        </authorList>
    </citation>
    <scope>NUCLEOTIDE SEQUENCE [LARGE SCALE GENOMIC DNA]</scope>
    <source>
        <strain evidence="2 3">Py-F3</strain>
    </source>
</reference>
<evidence type="ECO:0000256" key="1">
    <source>
        <dbReference type="SAM" id="MobiDB-lite"/>
    </source>
</evidence>
<protein>
    <submittedName>
        <fullName evidence="2">Uncharacterized protein</fullName>
    </submittedName>
</protein>
<comment type="caution">
    <text evidence="2">The sequence shown here is derived from an EMBL/GenBank/DDBJ whole genome shotgun (WGS) entry which is preliminary data.</text>
</comment>
<feature type="region of interest" description="Disordered" evidence="1">
    <location>
        <begin position="10"/>
        <end position="63"/>
    </location>
</feature>
<proteinExistence type="predicted"/>
<keyword evidence="3" id="KW-1185">Reference proteome</keyword>
<feature type="compositionally biased region" description="Low complexity" evidence="1">
    <location>
        <begin position="39"/>
        <end position="49"/>
    </location>
</feature>
<evidence type="ECO:0000313" key="2">
    <source>
        <dbReference type="EMBL" id="KJF18725.1"/>
    </source>
</evidence>
<dbReference type="AlphaFoldDB" id="A0A0D8HL32"/>
<organism evidence="2 3">
    <name type="scientific">Acidithrix ferrooxidans</name>
    <dbReference type="NCBI Taxonomy" id="1280514"/>
    <lineage>
        <taxon>Bacteria</taxon>
        <taxon>Bacillati</taxon>
        <taxon>Actinomycetota</taxon>
        <taxon>Acidimicrobiia</taxon>
        <taxon>Acidimicrobiales</taxon>
        <taxon>Acidimicrobiaceae</taxon>
        <taxon>Acidithrix</taxon>
    </lineage>
</organism>
<gene>
    <name evidence="2" type="ORF">AXFE_03340</name>
</gene>
<accession>A0A0D8HL32</accession>
<feature type="compositionally biased region" description="Low complexity" evidence="1">
    <location>
        <begin position="18"/>
        <end position="27"/>
    </location>
</feature>
<dbReference type="RefSeq" id="WP_052604147.1">
    <property type="nucleotide sequence ID" value="NZ_JXYS01000007.1"/>
</dbReference>
<evidence type="ECO:0000313" key="3">
    <source>
        <dbReference type="Proteomes" id="UP000032360"/>
    </source>
</evidence>
<dbReference type="EMBL" id="JXYS01000007">
    <property type="protein sequence ID" value="KJF18725.1"/>
    <property type="molecule type" value="Genomic_DNA"/>
</dbReference>
<feature type="compositionally biased region" description="Basic and acidic residues" evidence="1">
    <location>
        <begin position="28"/>
        <end position="37"/>
    </location>
</feature>
<dbReference type="Proteomes" id="UP000032360">
    <property type="component" value="Unassembled WGS sequence"/>
</dbReference>